<dbReference type="EMBL" id="BSUZ01000001">
    <property type="protein sequence ID" value="GMA86206.1"/>
    <property type="molecule type" value="Genomic_DNA"/>
</dbReference>
<comment type="caution">
    <text evidence="5">The sequence shown here is derived from an EMBL/GenBank/DDBJ whole genome shotgun (WGS) entry which is preliminary data.</text>
</comment>
<dbReference type="InterPro" id="IPR002586">
    <property type="entry name" value="CobQ/CobB/MinD/ParA_Nub-bd_dom"/>
</dbReference>
<evidence type="ECO:0000256" key="3">
    <source>
        <dbReference type="SAM" id="MobiDB-lite"/>
    </source>
</evidence>
<evidence type="ECO:0000259" key="4">
    <source>
        <dbReference type="Pfam" id="PF01656"/>
    </source>
</evidence>
<dbReference type="InterPro" id="IPR027417">
    <property type="entry name" value="P-loop_NTPase"/>
</dbReference>
<keyword evidence="2" id="KW-0067">ATP-binding</keyword>
<keyword evidence="6" id="KW-1185">Reference proteome</keyword>
<dbReference type="Proteomes" id="UP001157017">
    <property type="component" value="Unassembled WGS sequence"/>
</dbReference>
<keyword evidence="1" id="KW-0547">Nucleotide-binding</keyword>
<dbReference type="InterPro" id="IPR005702">
    <property type="entry name" value="Wzc-like_C"/>
</dbReference>
<dbReference type="CDD" id="cd05387">
    <property type="entry name" value="BY-kinase"/>
    <property type="match status" value="1"/>
</dbReference>
<accession>A0ABQ6JF53</accession>
<evidence type="ECO:0000256" key="1">
    <source>
        <dbReference type="ARBA" id="ARBA00022741"/>
    </source>
</evidence>
<dbReference type="InterPro" id="IPR050445">
    <property type="entry name" value="Bact_polysacc_biosynth/exp"/>
</dbReference>
<organism evidence="5 6">
    <name type="scientific">Angustibacter aerolatus</name>
    <dbReference type="NCBI Taxonomy" id="1162965"/>
    <lineage>
        <taxon>Bacteria</taxon>
        <taxon>Bacillati</taxon>
        <taxon>Actinomycetota</taxon>
        <taxon>Actinomycetes</taxon>
        <taxon>Kineosporiales</taxon>
        <taxon>Kineosporiaceae</taxon>
    </lineage>
</organism>
<dbReference type="PANTHER" id="PTHR32309">
    <property type="entry name" value="TYROSINE-PROTEIN KINASE"/>
    <property type="match status" value="1"/>
</dbReference>
<reference evidence="6" key="1">
    <citation type="journal article" date="2019" name="Int. J. Syst. Evol. Microbiol.">
        <title>The Global Catalogue of Microorganisms (GCM) 10K type strain sequencing project: providing services to taxonomists for standard genome sequencing and annotation.</title>
        <authorList>
            <consortium name="The Broad Institute Genomics Platform"/>
            <consortium name="The Broad Institute Genome Sequencing Center for Infectious Disease"/>
            <person name="Wu L."/>
            <person name="Ma J."/>
        </authorList>
    </citation>
    <scope>NUCLEOTIDE SEQUENCE [LARGE SCALE GENOMIC DNA]</scope>
    <source>
        <strain evidence="6">NBRC 108730</strain>
    </source>
</reference>
<dbReference type="Pfam" id="PF01656">
    <property type="entry name" value="CbiA"/>
    <property type="match status" value="1"/>
</dbReference>
<dbReference type="PANTHER" id="PTHR32309:SF13">
    <property type="entry name" value="FERRIC ENTEROBACTIN TRANSPORT PROTEIN FEPE"/>
    <property type="match status" value="1"/>
</dbReference>
<sequence length="137" mass="14240">MEPPAPRSSGRRTSLQTLAVSQRVRALVVTSSLPGEGKTTTAINLAITMAEAGSRVLLVDADLRRPAVSRYLGLEGSVGLTTVLIGEAEVEDVTQVWGSERLHVLSAGHIPSDPSEPARLGGDGRAWSPPSASATTS</sequence>
<protein>
    <recommendedName>
        <fullName evidence="4">CobQ/CobB/MinD/ParA nucleotide binding domain-containing protein</fullName>
    </recommendedName>
</protein>
<evidence type="ECO:0000256" key="2">
    <source>
        <dbReference type="ARBA" id="ARBA00022840"/>
    </source>
</evidence>
<name>A0ABQ6JF53_9ACTN</name>
<dbReference type="SUPFAM" id="SSF52540">
    <property type="entry name" value="P-loop containing nucleoside triphosphate hydrolases"/>
    <property type="match status" value="1"/>
</dbReference>
<dbReference type="Gene3D" id="3.40.50.300">
    <property type="entry name" value="P-loop containing nucleotide triphosphate hydrolases"/>
    <property type="match status" value="1"/>
</dbReference>
<feature type="region of interest" description="Disordered" evidence="3">
    <location>
        <begin position="106"/>
        <end position="137"/>
    </location>
</feature>
<proteinExistence type="predicted"/>
<evidence type="ECO:0000313" key="5">
    <source>
        <dbReference type="EMBL" id="GMA86206.1"/>
    </source>
</evidence>
<feature type="compositionally biased region" description="Low complexity" evidence="3">
    <location>
        <begin position="128"/>
        <end position="137"/>
    </location>
</feature>
<gene>
    <name evidence="5" type="ORF">GCM10025868_14560</name>
</gene>
<evidence type="ECO:0000313" key="6">
    <source>
        <dbReference type="Proteomes" id="UP001157017"/>
    </source>
</evidence>
<feature type="domain" description="CobQ/CobB/MinD/ParA nucleotide binding" evidence="4">
    <location>
        <begin position="29"/>
        <end position="76"/>
    </location>
</feature>